<name>A0A7D5PFQ1_9EURY</name>
<gene>
    <name evidence="2" type="ORF">HZS54_18940</name>
</gene>
<organism evidence="2 3">
    <name type="scientific">Halosimplex pelagicum</name>
    <dbReference type="NCBI Taxonomy" id="869886"/>
    <lineage>
        <taxon>Archaea</taxon>
        <taxon>Methanobacteriati</taxon>
        <taxon>Methanobacteriota</taxon>
        <taxon>Stenosarchaea group</taxon>
        <taxon>Halobacteria</taxon>
        <taxon>Halobacteriales</taxon>
        <taxon>Haloarculaceae</taxon>
        <taxon>Halosimplex</taxon>
    </lineage>
</organism>
<dbReference type="EMBL" id="CP058909">
    <property type="protein sequence ID" value="QLH83580.1"/>
    <property type="molecule type" value="Genomic_DNA"/>
</dbReference>
<sequence length="245" mass="27874">MAEDGVVLRTYGRRPIRTEQYAEREGAYYRIDYERTGAEEVQARRADLSWESGQEAPADETVVDYADLPEVDQHALEYLIRGPEYTREGHPTGSLGATDSQVPYPRGTADSELVGSGTTWVEWNDRVYRVTVSADETTLTRRTFDYTATRVAESESGFRKYVADRYLGSLEDLSSEAKSVLEAAIEAGRDQEYGRYEDCNESSPGYERLKQRMESVSDLPDPHSDHWYVSYEGERYLLEISGWVA</sequence>
<dbReference type="OrthoDB" id="313217at2157"/>
<dbReference type="GeneID" id="56084711"/>
<dbReference type="RefSeq" id="WP_179918623.1">
    <property type="nucleotide sequence ID" value="NZ_CP058909.1"/>
</dbReference>
<evidence type="ECO:0000256" key="1">
    <source>
        <dbReference type="SAM" id="MobiDB-lite"/>
    </source>
</evidence>
<accession>A0A7D5PFQ1</accession>
<reference evidence="2 3" key="1">
    <citation type="submission" date="2020-07" db="EMBL/GenBank/DDBJ databases">
        <title>Halosimplex litoreum sp. nov. and Halosimplex rubrum sp. nov., isolated from different salt environments.</title>
        <authorList>
            <person name="Cui H."/>
        </authorList>
    </citation>
    <scope>NUCLEOTIDE SEQUENCE [LARGE SCALE GENOMIC DNA]</scope>
    <source>
        <strain evidence="2 3">R2</strain>
    </source>
</reference>
<protein>
    <submittedName>
        <fullName evidence="2">Uncharacterized protein</fullName>
    </submittedName>
</protein>
<dbReference type="AlphaFoldDB" id="A0A7D5PFQ1"/>
<proteinExistence type="predicted"/>
<dbReference type="KEGG" id="hpel:HZS54_18940"/>
<evidence type="ECO:0000313" key="2">
    <source>
        <dbReference type="EMBL" id="QLH83580.1"/>
    </source>
</evidence>
<evidence type="ECO:0000313" key="3">
    <source>
        <dbReference type="Proteomes" id="UP000509346"/>
    </source>
</evidence>
<feature type="region of interest" description="Disordered" evidence="1">
    <location>
        <begin position="84"/>
        <end position="104"/>
    </location>
</feature>
<keyword evidence="3" id="KW-1185">Reference proteome</keyword>
<dbReference type="Proteomes" id="UP000509346">
    <property type="component" value="Chromosome"/>
</dbReference>